<dbReference type="Proteomes" id="UP000479710">
    <property type="component" value="Unassembled WGS sequence"/>
</dbReference>
<feature type="region of interest" description="Disordered" evidence="1">
    <location>
        <begin position="1"/>
        <end position="21"/>
    </location>
</feature>
<evidence type="ECO:0000256" key="1">
    <source>
        <dbReference type="SAM" id="MobiDB-lite"/>
    </source>
</evidence>
<comment type="caution">
    <text evidence="2">The sequence shown here is derived from an EMBL/GenBank/DDBJ whole genome shotgun (WGS) entry which is preliminary data.</text>
</comment>
<name>A0A6G1EFE1_9ORYZ</name>
<evidence type="ECO:0000313" key="3">
    <source>
        <dbReference type="Proteomes" id="UP000479710"/>
    </source>
</evidence>
<sequence length="89" mass="9729">MEVDNNGLAAGEHQADHGADVKPELASVSVSLDQHPWPIYRSTGVGRRVRVINAANRGEGFRSANRACGKWTLHQRTTETPTRHTGQKA</sequence>
<keyword evidence="3" id="KW-1185">Reference proteome</keyword>
<protein>
    <submittedName>
        <fullName evidence="2">Uncharacterized protein</fullName>
    </submittedName>
</protein>
<evidence type="ECO:0000313" key="2">
    <source>
        <dbReference type="EMBL" id="KAF0923530.1"/>
    </source>
</evidence>
<proteinExistence type="predicted"/>
<accession>A0A6G1EFE1</accession>
<gene>
    <name evidence="2" type="ORF">E2562_006412</name>
</gene>
<reference evidence="2 3" key="1">
    <citation type="submission" date="2019-11" db="EMBL/GenBank/DDBJ databases">
        <title>Whole genome sequence of Oryza granulata.</title>
        <authorList>
            <person name="Li W."/>
        </authorList>
    </citation>
    <scope>NUCLEOTIDE SEQUENCE [LARGE SCALE GENOMIC DNA]</scope>
    <source>
        <strain evidence="3">cv. Menghai</strain>
        <tissue evidence="2">Leaf</tissue>
    </source>
</reference>
<organism evidence="2 3">
    <name type="scientific">Oryza meyeriana var. granulata</name>
    <dbReference type="NCBI Taxonomy" id="110450"/>
    <lineage>
        <taxon>Eukaryota</taxon>
        <taxon>Viridiplantae</taxon>
        <taxon>Streptophyta</taxon>
        <taxon>Embryophyta</taxon>
        <taxon>Tracheophyta</taxon>
        <taxon>Spermatophyta</taxon>
        <taxon>Magnoliopsida</taxon>
        <taxon>Liliopsida</taxon>
        <taxon>Poales</taxon>
        <taxon>Poaceae</taxon>
        <taxon>BOP clade</taxon>
        <taxon>Oryzoideae</taxon>
        <taxon>Oryzeae</taxon>
        <taxon>Oryzinae</taxon>
        <taxon>Oryza</taxon>
        <taxon>Oryza meyeriana</taxon>
    </lineage>
</organism>
<dbReference type="AlphaFoldDB" id="A0A6G1EFE1"/>
<dbReference type="EMBL" id="SPHZ02000003">
    <property type="protein sequence ID" value="KAF0923530.1"/>
    <property type="molecule type" value="Genomic_DNA"/>
</dbReference>